<evidence type="ECO:0000313" key="2">
    <source>
        <dbReference type="Proteomes" id="UP000823405"/>
    </source>
</evidence>
<sequence length="163" mass="18479">MSFHLYAYTNEYDPHGEVQWLIQQLQVVEDIGERVDTKSWTVFDSLTYVADLDKSISWDATGSSPNWHPEYAARNTYTNRLTECTWANGCVADIVCDLRASMRFEICISVVRPIKKRNGDHGHKAASAAYLDMALNPAASVINGNLSLREWGHNAKPCKMRLR</sequence>
<keyword evidence="2" id="KW-1185">Reference proteome</keyword>
<accession>A0A9P6UVV0</accession>
<organism evidence="1 2">
    <name type="scientific">Linnemannia gamsii</name>
    <dbReference type="NCBI Taxonomy" id="64522"/>
    <lineage>
        <taxon>Eukaryota</taxon>
        <taxon>Fungi</taxon>
        <taxon>Fungi incertae sedis</taxon>
        <taxon>Mucoromycota</taxon>
        <taxon>Mortierellomycotina</taxon>
        <taxon>Mortierellomycetes</taxon>
        <taxon>Mortierellales</taxon>
        <taxon>Mortierellaceae</taxon>
        <taxon>Linnemannia</taxon>
    </lineage>
</organism>
<evidence type="ECO:0000313" key="1">
    <source>
        <dbReference type="EMBL" id="KAG0321964.1"/>
    </source>
</evidence>
<reference evidence="1" key="1">
    <citation type="journal article" date="2020" name="Fungal Divers.">
        <title>Resolving the Mortierellaceae phylogeny through synthesis of multi-gene phylogenetics and phylogenomics.</title>
        <authorList>
            <person name="Vandepol N."/>
            <person name="Liber J."/>
            <person name="Desiro A."/>
            <person name="Na H."/>
            <person name="Kennedy M."/>
            <person name="Barry K."/>
            <person name="Grigoriev I.V."/>
            <person name="Miller A.N."/>
            <person name="O'Donnell K."/>
            <person name="Stajich J.E."/>
            <person name="Bonito G."/>
        </authorList>
    </citation>
    <scope>NUCLEOTIDE SEQUENCE</scope>
    <source>
        <strain evidence="1">NVP60</strain>
    </source>
</reference>
<comment type="caution">
    <text evidence="1">The sequence shown here is derived from an EMBL/GenBank/DDBJ whole genome shotgun (WGS) entry which is preliminary data.</text>
</comment>
<gene>
    <name evidence="1" type="ORF">BGZ97_009517</name>
</gene>
<dbReference type="EMBL" id="JAAAIN010000046">
    <property type="protein sequence ID" value="KAG0321964.1"/>
    <property type="molecule type" value="Genomic_DNA"/>
</dbReference>
<dbReference type="AlphaFoldDB" id="A0A9P6UVV0"/>
<name>A0A9P6UVV0_9FUNG</name>
<protein>
    <submittedName>
        <fullName evidence="1">Uncharacterized protein</fullName>
    </submittedName>
</protein>
<proteinExistence type="predicted"/>
<dbReference type="Proteomes" id="UP000823405">
    <property type="component" value="Unassembled WGS sequence"/>
</dbReference>
<dbReference type="OrthoDB" id="2395330at2759"/>